<dbReference type="GeneID" id="94551658"/>
<protein>
    <submittedName>
        <fullName evidence="1">Uncharacterized protein</fullName>
    </submittedName>
</protein>
<name>A0A6G7WEC9_9LACT</name>
<accession>A0A6G7WEC9</accession>
<evidence type="ECO:0000313" key="2">
    <source>
        <dbReference type="Proteomes" id="UP000501830"/>
    </source>
</evidence>
<dbReference type="RefSeq" id="WP_166061646.1">
    <property type="nucleotide sequence ID" value="NZ_CP049889.1"/>
</dbReference>
<evidence type="ECO:0000313" key="1">
    <source>
        <dbReference type="EMBL" id="QIK50603.1"/>
    </source>
</evidence>
<gene>
    <name evidence="1" type="ORF">G7058_00115</name>
</gene>
<dbReference type="EMBL" id="CP049889">
    <property type="protein sequence ID" value="QIK50603.1"/>
    <property type="molecule type" value="Genomic_DNA"/>
</dbReference>
<organism evidence="1 2">
    <name type="scientific">Jeotgalibaca porci</name>
    <dbReference type="NCBI Taxonomy" id="1868793"/>
    <lineage>
        <taxon>Bacteria</taxon>
        <taxon>Bacillati</taxon>
        <taxon>Bacillota</taxon>
        <taxon>Bacilli</taxon>
        <taxon>Lactobacillales</taxon>
        <taxon>Carnobacteriaceae</taxon>
        <taxon>Jeotgalibaca</taxon>
    </lineage>
</organism>
<dbReference type="AlphaFoldDB" id="A0A6G7WEC9"/>
<reference evidence="1 2" key="1">
    <citation type="journal article" date="2017" name="Int. J. Syst. Evol. Microbiol.">
        <title>Jeotgalibaca porci sp. nov. and Jeotgalibaca arthritidis sp. nov., isolated from pigs, and emended description of the genus Jeotgalibaca.</title>
        <authorList>
            <person name="Zamora L."/>
            <person name="Perez-Sancho M."/>
            <person name="Dominguez L."/>
            <person name="Fernandez-Garayzabal J.F."/>
            <person name="Vela A.I."/>
        </authorList>
    </citation>
    <scope>NUCLEOTIDE SEQUENCE [LARGE SCALE GENOMIC DNA]</scope>
    <source>
        <strain evidence="1 2">CCUG 69148</strain>
    </source>
</reference>
<proteinExistence type="predicted"/>
<dbReference type="Proteomes" id="UP000501830">
    <property type="component" value="Chromosome"/>
</dbReference>
<keyword evidence="2" id="KW-1185">Reference proteome</keyword>
<dbReference type="KEGG" id="jpo:G7058_00115"/>
<sequence>MKKGKEWLKDEVKSLFDKAYDSGKMEYHESEESIHRINSLVDQLDEPETLSQEWIDRFEQFRAYVQEQRDLSYGVELGATGGYTGRIANQYDGLLEMIEEYEEHNPITLQNLLVPKQDKPVISQYEVSVDGCDDSTTIRQELTFEEYEFLNTIAEKITNASNYGCMPTMQVEEVTPCN</sequence>